<protein>
    <recommendedName>
        <fullName evidence="6">C2H2-type domain-containing protein</fullName>
    </recommendedName>
</protein>
<feature type="domain" description="C2H2-type" evidence="6">
    <location>
        <begin position="697"/>
        <end position="719"/>
    </location>
</feature>
<dbReference type="PROSITE" id="PS00028">
    <property type="entry name" value="ZINC_FINGER_C2H2_1"/>
    <property type="match status" value="2"/>
</dbReference>
<keyword evidence="4" id="KW-0479">Metal-binding</keyword>
<dbReference type="CDD" id="cd05402">
    <property type="entry name" value="NT_PAP_TUTase"/>
    <property type="match status" value="1"/>
</dbReference>
<evidence type="ECO:0000313" key="8">
    <source>
        <dbReference type="Proteomes" id="UP001627154"/>
    </source>
</evidence>
<keyword evidence="3" id="KW-0808">Transferase</keyword>
<dbReference type="InterPro" id="IPR002058">
    <property type="entry name" value="PAP_assoc"/>
</dbReference>
<dbReference type="Pfam" id="PF22600">
    <property type="entry name" value="MTPAP-like_central"/>
    <property type="match status" value="1"/>
</dbReference>
<comment type="cofactor">
    <cofactor evidence="1">
        <name>Mn(2+)</name>
        <dbReference type="ChEBI" id="CHEBI:29035"/>
    </cofactor>
</comment>
<dbReference type="Gene3D" id="1.10.1410.10">
    <property type="match status" value="1"/>
</dbReference>
<dbReference type="GO" id="GO:0046872">
    <property type="term" value="F:metal ion binding"/>
    <property type="evidence" value="ECO:0007669"/>
    <property type="project" value="UniProtKB-KW"/>
</dbReference>
<dbReference type="SUPFAM" id="SSF81301">
    <property type="entry name" value="Nucleotidyltransferase"/>
    <property type="match status" value="1"/>
</dbReference>
<dbReference type="PANTHER" id="PTHR12271">
    <property type="entry name" value="POLY A POLYMERASE CID PAP -RELATED"/>
    <property type="match status" value="1"/>
</dbReference>
<keyword evidence="5" id="KW-0460">Magnesium</keyword>
<dbReference type="PANTHER" id="PTHR12271:SF66">
    <property type="entry name" value="TERMINAL URIDYLYLTRANSFERASE TAILOR"/>
    <property type="match status" value="1"/>
</dbReference>
<reference evidence="7 8" key="1">
    <citation type="journal article" date="2024" name="bioRxiv">
        <title>A reference genome for Trichogramma kaykai: A tiny desert-dwelling parasitoid wasp with competing sex-ratio distorters.</title>
        <authorList>
            <person name="Culotta J."/>
            <person name="Lindsey A.R."/>
        </authorList>
    </citation>
    <scope>NUCLEOTIDE SEQUENCE [LARGE SCALE GENOMIC DNA]</scope>
    <source>
        <strain evidence="7 8">KSX58</strain>
    </source>
</reference>
<evidence type="ECO:0000256" key="1">
    <source>
        <dbReference type="ARBA" id="ARBA00001936"/>
    </source>
</evidence>
<dbReference type="SUPFAM" id="SSF81631">
    <property type="entry name" value="PAP/OAS1 substrate-binding domain"/>
    <property type="match status" value="1"/>
</dbReference>
<evidence type="ECO:0000256" key="4">
    <source>
        <dbReference type="ARBA" id="ARBA00022723"/>
    </source>
</evidence>
<comment type="caution">
    <text evidence="7">The sequence shown here is derived from an EMBL/GenBank/DDBJ whole genome shotgun (WGS) entry which is preliminary data.</text>
</comment>
<dbReference type="EMBL" id="JBJJXI010000136">
    <property type="protein sequence ID" value="KAL3387561.1"/>
    <property type="molecule type" value="Genomic_DNA"/>
</dbReference>
<proteinExistence type="predicted"/>
<sequence length="1117" mass="130879">MESDWLWLYRNRIIKWKSSFKCILCTFEFGKDYVNEIKIHIEDSPFHIKGIKKIDCELKDSLGNEVIPSVCEEIVKNCIFFNTNGNQLRCYLCRYTFPCYSDVLEHVKTRKHLQKINNNKNALSSLKSKTYVFTNDLYCKTCKVSCLTTMSTLKHIMDHFPKMLPHSNSIDIIKVFNSHIVCSLCNINISSDKLKDHLKSTQHVKKNNFLKSRKPIPQENQISTNEWKLIKQIFFNFFNIRTWHCSKCKTDIPNEFHLIPHFMGKIHQLNAMENVKWSDHLIKENTISYHCYLCNESFGTDIFSLFFHYYTSIEHRVKIELFDQISKQNHLNMIEIKGSIFVECSLCQIKMNHMESINVHLNGTKHKSCVIANKQLPISEMKSCETQCNEKVKNKETKLDGVKNEKSRVIVNKQLPISEMKLCETQCNEKTKNKETKLDTVKNEKSKTFGLPSSKKESKYHCTETAKNKKIKKFDSDPIADEQFQLNALDIIEDLDELQFKESKIIEFIPVHKKESKSNSCKVQADRVSKFDQNISKNGTQYIDLCIKRDKTNIYNISSIKVTDINLSINFIIKVNDDHFCLLCNKQFSSELYVIMEHFFCEEHIENLQKQTKIEDSSKKSNDNLKFALPYISKTTNESFYCHACKNDIAEYNAFEHALSQNHMLKYENLKKNAFNIFLKIMTLLKNTWYYAQFFDCQVCDMKYQMEIEFVAHLNNKIHCKKVKKCIEKGEVLEFYTCFACVTCIYGDSRKYYDHCEDIFHKRYLSKGDNDISKMMPPLIDLLSRIEDKRQKLLFESDSITLESSQENSLLKAVEKVVQHLYPNAKAYKFGSRCSYTALSNSDLDIFLDCDNMYHKNFDTALSRRYISSVIDCFKNLEDEWYIEETLFDTRVPIIKLRHYPTDLKCDISFSNGLACRKSKLVRYYNDAYKMCRELILYLKKWVLFSQLSGTEGISTFTISWLVIFYFQVKGILPSVYELIKCQTRSIIIDGWECGYQKKFCVTPDDSSFVENLVGLFTFYAEFDYQKYVICPYLGSIIEKEKFATEDLPAELTAILNDKNKKAVSLFRFDSPMCMQDPTDLSQNSTKALRKRQLRCFKEYCSSSVERIISGQQSTCL</sequence>
<dbReference type="AlphaFoldDB" id="A0ABD2W3U6"/>
<organism evidence="7 8">
    <name type="scientific">Trichogramma kaykai</name>
    <dbReference type="NCBI Taxonomy" id="54128"/>
    <lineage>
        <taxon>Eukaryota</taxon>
        <taxon>Metazoa</taxon>
        <taxon>Ecdysozoa</taxon>
        <taxon>Arthropoda</taxon>
        <taxon>Hexapoda</taxon>
        <taxon>Insecta</taxon>
        <taxon>Pterygota</taxon>
        <taxon>Neoptera</taxon>
        <taxon>Endopterygota</taxon>
        <taxon>Hymenoptera</taxon>
        <taxon>Apocrita</taxon>
        <taxon>Proctotrupomorpha</taxon>
        <taxon>Chalcidoidea</taxon>
        <taxon>Trichogrammatidae</taxon>
        <taxon>Trichogramma</taxon>
    </lineage>
</organism>
<accession>A0ABD2W3U6</accession>
<dbReference type="InterPro" id="IPR043519">
    <property type="entry name" value="NT_sf"/>
</dbReference>
<dbReference type="InterPro" id="IPR013087">
    <property type="entry name" value="Znf_C2H2_type"/>
</dbReference>
<name>A0ABD2W3U6_9HYME</name>
<dbReference type="Proteomes" id="UP001627154">
    <property type="component" value="Unassembled WGS sequence"/>
</dbReference>
<evidence type="ECO:0000256" key="2">
    <source>
        <dbReference type="ARBA" id="ARBA00001946"/>
    </source>
</evidence>
<dbReference type="SMART" id="SM00355">
    <property type="entry name" value="ZnF_C2H2"/>
    <property type="match status" value="6"/>
</dbReference>
<dbReference type="InterPro" id="IPR054708">
    <property type="entry name" value="MTPAP-like_central"/>
</dbReference>
<dbReference type="InterPro" id="IPR003604">
    <property type="entry name" value="Matrin/U1-like-C_Znf_C2H2"/>
</dbReference>
<evidence type="ECO:0000259" key="6">
    <source>
        <dbReference type="PROSITE" id="PS00028"/>
    </source>
</evidence>
<dbReference type="Pfam" id="PF12874">
    <property type="entry name" value="zf-met"/>
    <property type="match status" value="1"/>
</dbReference>
<feature type="domain" description="C2H2-type" evidence="6">
    <location>
        <begin position="90"/>
        <end position="112"/>
    </location>
</feature>
<evidence type="ECO:0000256" key="5">
    <source>
        <dbReference type="ARBA" id="ARBA00022842"/>
    </source>
</evidence>
<dbReference type="GO" id="GO:1990817">
    <property type="term" value="F:poly(A) RNA polymerase activity"/>
    <property type="evidence" value="ECO:0007669"/>
    <property type="project" value="UniProtKB-ARBA"/>
</dbReference>
<dbReference type="Pfam" id="PF03828">
    <property type="entry name" value="PAP_assoc"/>
    <property type="match status" value="1"/>
</dbReference>
<evidence type="ECO:0000256" key="3">
    <source>
        <dbReference type="ARBA" id="ARBA00022679"/>
    </source>
</evidence>
<comment type="cofactor">
    <cofactor evidence="2">
        <name>Mg(2+)</name>
        <dbReference type="ChEBI" id="CHEBI:18420"/>
    </cofactor>
</comment>
<keyword evidence="8" id="KW-1185">Reference proteome</keyword>
<gene>
    <name evidence="7" type="ORF">TKK_016703</name>
</gene>
<evidence type="ECO:0000313" key="7">
    <source>
        <dbReference type="EMBL" id="KAL3387561.1"/>
    </source>
</evidence>
<dbReference type="Gene3D" id="3.30.460.10">
    <property type="entry name" value="Beta Polymerase, domain 2"/>
    <property type="match status" value="1"/>
</dbReference>
<dbReference type="SMART" id="SM00451">
    <property type="entry name" value="ZnF_U1"/>
    <property type="match status" value="7"/>
</dbReference>